<dbReference type="InterPro" id="IPR023168">
    <property type="entry name" value="GatB_Yqey_C_2"/>
</dbReference>
<evidence type="ECO:0000256" key="1">
    <source>
        <dbReference type="ARBA" id="ARBA00022598"/>
    </source>
</evidence>
<keyword evidence="1 6" id="KW-0436">Ligase</keyword>
<dbReference type="GO" id="GO:0005737">
    <property type="term" value="C:cytoplasm"/>
    <property type="evidence" value="ECO:0007669"/>
    <property type="project" value="InterPro"/>
</dbReference>
<dbReference type="PROSITE" id="PS01234">
    <property type="entry name" value="GATB"/>
    <property type="match status" value="1"/>
</dbReference>
<dbReference type="SUPFAM" id="SSF55261">
    <property type="entry name" value="GAD domain-like"/>
    <property type="match status" value="1"/>
</dbReference>
<evidence type="ECO:0000313" key="9">
    <source>
        <dbReference type="Proteomes" id="UP000315289"/>
    </source>
</evidence>
<comment type="similarity">
    <text evidence="6">Belongs to the GatB/GatE family. GatE subfamily.</text>
</comment>
<keyword evidence="9" id="KW-1185">Reference proteome</keyword>
<dbReference type="NCBIfam" id="NF003107">
    <property type="entry name" value="PRK04028.1"/>
    <property type="match status" value="1"/>
</dbReference>
<dbReference type="NCBIfam" id="TIGR00134">
    <property type="entry name" value="gatE_arch"/>
    <property type="match status" value="1"/>
</dbReference>
<proteinExistence type="inferred from homology"/>
<dbReference type="Pfam" id="PF02934">
    <property type="entry name" value="GatB_N"/>
    <property type="match status" value="1"/>
</dbReference>
<dbReference type="Proteomes" id="UP000315289">
    <property type="component" value="Unassembled WGS sequence"/>
</dbReference>
<sequence length="645" mass="71906">MNLDIDKLNVKVGFEIHQQLSTSSKLFCSCKGDGSNDEGYDFNFIRVLRPTKSELGDFDKAALFEHAKMNSIKYYSKVGYSCLVEADEEPPHEVSKDALETALLFSLALNSNIVDEIHVMRKLVIDGSNVSGFQRTMLISTGGYLDVDNFNKIGVQGICLEEDAAKLISTNPLLKEYGLDRLGIPLVEIALDPISGTPAEIVNVALTLGRLLRSSKRVTRGIGSIRQDVNISVNGGQVVEVKGVQQLSQLIKVLDYETKRQYGLIKIAEEFKNRNIDESFIGDKIEDVTSLFSNSSSKVIKKILKDLDPVINCIRLRGLRGLIGYEPVEDVRLGKELGEFVRFFGLGGVFHSDELPNYGITISDIDSLKKSVDISSDDAFIIIGGNREKINNLLEPLIKRVIQFKYGVIAETRSVTLDGTTIFSRPRPGSSRMYPETDIMPIPVDNNLLDSLKDKIPLPWNELIKGIMKKYGLNMKLSEQIFDSDYYNLFERLLISNPSISPTFVASKLTEDIVSLSRNNLDKDLLTDEMILDIFNRLDKGLIAKESIILIFEKLMKKDCLSVENAINSLNLTKLDDTDLFSTLDKLFEDNLSIIREKGPNSMGVLMGKSMAVLRGKVDGSKINDYLRQKLETFLNEGSSSSSSS</sequence>
<dbReference type="OrthoDB" id="7316at2157"/>
<dbReference type="GO" id="GO:0005524">
    <property type="term" value="F:ATP binding"/>
    <property type="evidence" value="ECO:0007669"/>
    <property type="project" value="UniProtKB-KW"/>
</dbReference>
<dbReference type="AlphaFoldDB" id="A0A557SRM6"/>
<dbReference type="InterPro" id="IPR003789">
    <property type="entry name" value="Asn/Gln_tRNA_amidoTrase-B-like"/>
</dbReference>
<keyword evidence="8" id="KW-0808">Transferase</keyword>
<dbReference type="InterPro" id="IPR006075">
    <property type="entry name" value="Asn/Gln-tRNA_Trfase_suB/E_cat"/>
</dbReference>
<dbReference type="GO" id="GO:0050567">
    <property type="term" value="F:glutaminyl-tRNA synthase (glutamine-hydrolyzing) activity"/>
    <property type="evidence" value="ECO:0007669"/>
    <property type="project" value="UniProtKB-UniRule"/>
</dbReference>
<dbReference type="SMART" id="SM00845">
    <property type="entry name" value="GatB_Yqey"/>
    <property type="match status" value="1"/>
</dbReference>
<dbReference type="InterPro" id="IPR017958">
    <property type="entry name" value="Gln-tRNA_amidoTrfase_suB_CS"/>
</dbReference>
<dbReference type="GO" id="GO:0016740">
    <property type="term" value="F:transferase activity"/>
    <property type="evidence" value="ECO:0007669"/>
    <property type="project" value="UniProtKB-KW"/>
</dbReference>
<evidence type="ECO:0000256" key="2">
    <source>
        <dbReference type="ARBA" id="ARBA00022741"/>
    </source>
</evidence>
<evidence type="ECO:0000256" key="5">
    <source>
        <dbReference type="ARBA" id="ARBA00047913"/>
    </source>
</evidence>
<dbReference type="SUPFAM" id="SSF55931">
    <property type="entry name" value="Glutamine synthetase/guanido kinase"/>
    <property type="match status" value="1"/>
</dbReference>
<organism evidence="8 9">
    <name type="scientific">Candidatus Nitrosocosmicus arcticus</name>
    <dbReference type="NCBI Taxonomy" id="2035267"/>
    <lineage>
        <taxon>Archaea</taxon>
        <taxon>Nitrososphaerota</taxon>
        <taxon>Nitrososphaeria</taxon>
        <taxon>Nitrososphaerales</taxon>
        <taxon>Nitrososphaeraceae</taxon>
        <taxon>Candidatus Nitrosocosmicus</taxon>
    </lineage>
</organism>
<dbReference type="SUPFAM" id="SSF89095">
    <property type="entry name" value="GatB/YqeY motif"/>
    <property type="match status" value="1"/>
</dbReference>
<evidence type="ECO:0000313" key="8">
    <source>
        <dbReference type="EMBL" id="TVP39255.1"/>
    </source>
</evidence>
<comment type="catalytic activity">
    <reaction evidence="5 6">
        <text>L-glutamyl-tRNA(Gln) + L-glutamine + ATP + H2O = L-glutaminyl-tRNA(Gln) + L-glutamate + ADP + phosphate + H(+)</text>
        <dbReference type="Rhea" id="RHEA:17521"/>
        <dbReference type="Rhea" id="RHEA-COMP:9681"/>
        <dbReference type="Rhea" id="RHEA-COMP:9684"/>
        <dbReference type="ChEBI" id="CHEBI:15377"/>
        <dbReference type="ChEBI" id="CHEBI:15378"/>
        <dbReference type="ChEBI" id="CHEBI:29985"/>
        <dbReference type="ChEBI" id="CHEBI:30616"/>
        <dbReference type="ChEBI" id="CHEBI:43474"/>
        <dbReference type="ChEBI" id="CHEBI:58359"/>
        <dbReference type="ChEBI" id="CHEBI:78520"/>
        <dbReference type="ChEBI" id="CHEBI:78521"/>
        <dbReference type="ChEBI" id="CHEBI:456216"/>
    </reaction>
</comment>
<dbReference type="RefSeq" id="WP_144734371.1">
    <property type="nucleotide sequence ID" value="NZ_ML675592.1"/>
</dbReference>
<dbReference type="PANTHER" id="PTHR11659">
    <property type="entry name" value="GLUTAMYL-TRNA GLN AMIDOTRANSFERASE SUBUNIT B MITOCHONDRIAL AND PROKARYOTIC PET112-RELATED"/>
    <property type="match status" value="1"/>
</dbReference>
<feature type="domain" description="Asn/Gln amidotransferase" evidence="7">
    <location>
        <begin position="488"/>
        <end position="631"/>
    </location>
</feature>
<dbReference type="InterPro" id="IPR018027">
    <property type="entry name" value="Asn/Gln_amidotransferase"/>
</dbReference>
<dbReference type="InterPro" id="IPR042114">
    <property type="entry name" value="GatB_C_1"/>
</dbReference>
<dbReference type="Pfam" id="PF02637">
    <property type="entry name" value="GatB_Yqey"/>
    <property type="match status" value="1"/>
</dbReference>
<dbReference type="EC" id="6.3.5.-" evidence="6"/>
<dbReference type="InterPro" id="IPR017959">
    <property type="entry name" value="Asn/Gln-tRNA_amidoTrfase_suB/E"/>
</dbReference>
<dbReference type="GO" id="GO:0006412">
    <property type="term" value="P:translation"/>
    <property type="evidence" value="ECO:0007669"/>
    <property type="project" value="UniProtKB-UniRule"/>
</dbReference>
<dbReference type="InterPro" id="IPR014746">
    <property type="entry name" value="Gln_synth/guanido_kin_cat_dom"/>
</dbReference>
<dbReference type="Gene3D" id="3.30.1360.30">
    <property type="entry name" value="GAD-like domain"/>
    <property type="match status" value="1"/>
</dbReference>
<dbReference type="InterPro" id="IPR004115">
    <property type="entry name" value="GAD-like_sf"/>
</dbReference>
<comment type="subunit">
    <text evidence="6">Heterodimer of GatD and GatE.</text>
</comment>
<gene>
    <name evidence="6 8" type="primary">gatE</name>
    <name evidence="8" type="ORF">NARC_180066</name>
</gene>
<evidence type="ECO:0000256" key="4">
    <source>
        <dbReference type="ARBA" id="ARBA00022917"/>
    </source>
</evidence>
<accession>A0A557SRM6</accession>
<dbReference type="Gene3D" id="1.10.10.410">
    <property type="match status" value="1"/>
</dbReference>
<dbReference type="GO" id="GO:0004812">
    <property type="term" value="F:aminoacyl-tRNA ligase activity"/>
    <property type="evidence" value="ECO:0007669"/>
    <property type="project" value="InterPro"/>
</dbReference>
<keyword evidence="4 6" id="KW-0648">Protein biosynthesis</keyword>
<evidence type="ECO:0000256" key="3">
    <source>
        <dbReference type="ARBA" id="ARBA00022840"/>
    </source>
</evidence>
<reference evidence="8 9" key="1">
    <citation type="journal article" date="2019" name="Front. Microbiol.">
        <title>Ammonia Oxidation by the Arctic Terrestrial Thaumarchaeote Candidatus Nitrosocosmicus arcticus Is Stimulated by Increasing Temperatures.</title>
        <authorList>
            <person name="Alves R.J.E."/>
            <person name="Kerou M."/>
            <person name="Zappe A."/>
            <person name="Bittner R."/>
            <person name="Abby S.S."/>
            <person name="Schmidt H.A."/>
            <person name="Pfeifer K."/>
            <person name="Schleper C."/>
        </authorList>
    </citation>
    <scope>NUCLEOTIDE SEQUENCE [LARGE SCALE GENOMIC DNA]</scope>
    <source>
        <strain evidence="8 9">Kfb</strain>
    </source>
</reference>
<evidence type="ECO:0000259" key="7">
    <source>
        <dbReference type="SMART" id="SM00845"/>
    </source>
</evidence>
<protein>
    <recommendedName>
        <fullName evidence="6">Glutamyl-tRNA(Gln) amidotransferase subunit E</fullName>
        <shortName evidence="6">Glu-ADT subunit E</shortName>
        <ecNumber evidence="6">6.3.5.-</ecNumber>
    </recommendedName>
</protein>
<dbReference type="GO" id="GO:0070681">
    <property type="term" value="P:glutaminyl-tRNAGln biosynthesis via transamidation"/>
    <property type="evidence" value="ECO:0007669"/>
    <property type="project" value="TreeGrafter"/>
</dbReference>
<keyword evidence="3 6" id="KW-0067">ATP-binding</keyword>
<keyword evidence="2 6" id="KW-0547">Nucleotide-binding</keyword>
<name>A0A557SRM6_9ARCH</name>
<evidence type="ECO:0000256" key="6">
    <source>
        <dbReference type="HAMAP-Rule" id="MF_00588"/>
    </source>
</evidence>
<comment type="caution">
    <text evidence="8">The sequence shown here is derived from an EMBL/GenBank/DDBJ whole genome shotgun (WGS) entry which is preliminary data.</text>
</comment>
<dbReference type="InterPro" id="IPR004414">
    <property type="entry name" value="GatE"/>
</dbReference>
<dbReference type="PANTHER" id="PTHR11659:SF2">
    <property type="entry name" value="GLUTAMYL-TRNA(GLN) AMIDOTRANSFERASE SUBUNIT E"/>
    <property type="match status" value="1"/>
</dbReference>
<dbReference type="EMBL" id="VOAH01000018">
    <property type="protein sequence ID" value="TVP39255.1"/>
    <property type="molecule type" value="Genomic_DNA"/>
</dbReference>
<dbReference type="Gene3D" id="1.10.150.380">
    <property type="entry name" value="GatB domain, N-terminal subdomain"/>
    <property type="match status" value="1"/>
</dbReference>
<dbReference type="HAMAP" id="MF_00588">
    <property type="entry name" value="GatE"/>
    <property type="match status" value="1"/>
</dbReference>
<comment type="function">
    <text evidence="6">Allows the formation of correctly charged Gln-tRNA(Gln) through the transamidation of misacylated Glu-tRNA(Gln) in organisms which lack glutaminyl-tRNA synthetase. The reaction takes place in the presence of glutamine and ATP through an activated gamma-phospho-Glu-tRNA(Gln). The GatDE system is specific for glutamate and does not act on aspartate.</text>
</comment>